<evidence type="ECO:0000313" key="13">
    <source>
        <dbReference type="EMBL" id="TIB95674.1"/>
    </source>
</evidence>
<evidence type="ECO:0000256" key="1">
    <source>
        <dbReference type="ARBA" id="ARBA00001917"/>
    </source>
</evidence>
<dbReference type="Proteomes" id="UP000310685">
    <property type="component" value="Unassembled WGS sequence"/>
</dbReference>
<dbReference type="AlphaFoldDB" id="A0A4T0PMB1"/>
<name>A0A4T0PMB1_9BASI</name>
<evidence type="ECO:0000256" key="9">
    <source>
        <dbReference type="ARBA" id="ARBA00049447"/>
    </source>
</evidence>
<evidence type="ECO:0000313" key="16">
    <source>
        <dbReference type="EMBL" id="TIC60629.1"/>
    </source>
</evidence>
<dbReference type="CDD" id="cd02801">
    <property type="entry name" value="DUS_like_FMN"/>
    <property type="match status" value="1"/>
</dbReference>
<feature type="domain" description="DUS-like FMN-binding" evidence="11">
    <location>
        <begin position="308"/>
        <end position="549"/>
    </location>
</feature>
<keyword evidence="7" id="KW-0560">Oxidoreductase</keyword>
<dbReference type="Pfam" id="PF00106">
    <property type="entry name" value="adh_short"/>
    <property type="match status" value="1"/>
</dbReference>
<keyword evidence="5" id="KW-0819">tRNA processing</keyword>
<evidence type="ECO:0000313" key="23">
    <source>
        <dbReference type="Proteomes" id="UP000310708"/>
    </source>
</evidence>
<evidence type="ECO:0000313" key="20">
    <source>
        <dbReference type="Proteomes" id="UP000307169"/>
    </source>
</evidence>
<keyword evidence="2" id="KW-0285">Flavoprotein</keyword>
<dbReference type="InterPro" id="IPR035587">
    <property type="entry name" value="DUS-like_FMN-bd"/>
</dbReference>
<dbReference type="EMBL" id="SPRO01000062">
    <property type="protein sequence ID" value="TIC25095.1"/>
    <property type="molecule type" value="Genomic_DNA"/>
</dbReference>
<dbReference type="PROSITE" id="PS00061">
    <property type="entry name" value="ADH_SHORT"/>
    <property type="match status" value="1"/>
</dbReference>
<evidence type="ECO:0000313" key="19">
    <source>
        <dbReference type="Proteomes" id="UP000305647"/>
    </source>
</evidence>
<comment type="caution">
    <text evidence="13">The sequence shown here is derived from an EMBL/GenBank/DDBJ whole genome shotgun (WGS) entry which is preliminary data.</text>
</comment>
<dbReference type="Proteomes" id="UP000310708">
    <property type="component" value="Unassembled WGS sequence"/>
</dbReference>
<comment type="catalytic activity">
    <reaction evidence="8">
        <text>a 5,6-dihydrouridine in mRNA + NAD(+) = a uridine in mRNA + NADH + H(+)</text>
        <dbReference type="Rhea" id="RHEA:69851"/>
        <dbReference type="Rhea" id="RHEA-COMP:14658"/>
        <dbReference type="Rhea" id="RHEA-COMP:17789"/>
        <dbReference type="ChEBI" id="CHEBI:15378"/>
        <dbReference type="ChEBI" id="CHEBI:57540"/>
        <dbReference type="ChEBI" id="CHEBI:57945"/>
        <dbReference type="ChEBI" id="CHEBI:65315"/>
        <dbReference type="ChEBI" id="CHEBI:74443"/>
    </reaction>
    <physiologicalReaction direction="right-to-left" evidence="8">
        <dbReference type="Rhea" id="RHEA:69853"/>
    </physiologicalReaction>
</comment>
<dbReference type="PANTHER" id="PTHR45936:SF1">
    <property type="entry name" value="TRNA-DIHYDROURIDINE(20) SYNTHASE [NAD(P)+]-LIKE"/>
    <property type="match status" value="1"/>
</dbReference>
<dbReference type="OrthoDB" id="10262250at2759"/>
<comment type="cofactor">
    <cofactor evidence="1">
        <name>FMN</name>
        <dbReference type="ChEBI" id="CHEBI:58210"/>
    </cofactor>
</comment>
<keyword evidence="6" id="KW-0521">NADP</keyword>
<dbReference type="Proteomes" id="UP000305647">
    <property type="component" value="Unassembled WGS sequence"/>
</dbReference>
<evidence type="ECO:0000256" key="4">
    <source>
        <dbReference type="ARBA" id="ARBA00022664"/>
    </source>
</evidence>
<dbReference type="SUPFAM" id="SSF51395">
    <property type="entry name" value="FMN-linked oxidoreductases"/>
    <property type="match status" value="1"/>
</dbReference>
<dbReference type="Gene3D" id="3.20.20.70">
    <property type="entry name" value="Aldolase class I"/>
    <property type="match status" value="1"/>
</dbReference>
<evidence type="ECO:0000256" key="8">
    <source>
        <dbReference type="ARBA" id="ARBA00048342"/>
    </source>
</evidence>
<dbReference type="Proteomes" id="UP000309601">
    <property type="component" value="Unassembled WGS sequence"/>
</dbReference>
<evidence type="ECO:0000256" key="7">
    <source>
        <dbReference type="ARBA" id="ARBA00023002"/>
    </source>
</evidence>
<evidence type="ECO:0000259" key="11">
    <source>
        <dbReference type="Pfam" id="PF01207"/>
    </source>
</evidence>
<dbReference type="PRINTS" id="PR00081">
    <property type="entry name" value="GDHRDH"/>
</dbReference>
<keyword evidence="3" id="KW-0288">FMN</keyword>
<dbReference type="Pfam" id="PF01207">
    <property type="entry name" value="Dus"/>
    <property type="match status" value="1"/>
</dbReference>
<gene>
    <name evidence="17" type="ORF">E3Q01_03846</name>
    <name evidence="16" type="ORF">E3Q02_04225</name>
    <name evidence="15" type="ORF">E3Q03_03703</name>
    <name evidence="14" type="ORF">E3Q10_03854</name>
    <name evidence="13" type="ORF">E3Q17_04202</name>
    <name evidence="12" type="ORF">E3Q22_04227</name>
</gene>
<evidence type="ECO:0000313" key="22">
    <source>
        <dbReference type="Proteomes" id="UP000310685"/>
    </source>
</evidence>
<feature type="compositionally biased region" description="Basic and acidic residues" evidence="10">
    <location>
        <begin position="285"/>
        <end position="294"/>
    </location>
</feature>
<accession>A0A4T0PMB1</accession>
<evidence type="ECO:0000256" key="10">
    <source>
        <dbReference type="SAM" id="MobiDB-lite"/>
    </source>
</evidence>
<dbReference type="Gene3D" id="3.40.50.720">
    <property type="entry name" value="NAD(P)-binding Rossmann-like Domain"/>
    <property type="match status" value="1"/>
</dbReference>
<feature type="region of interest" description="Disordered" evidence="10">
    <location>
        <begin position="270"/>
        <end position="294"/>
    </location>
</feature>
<evidence type="ECO:0000256" key="6">
    <source>
        <dbReference type="ARBA" id="ARBA00022857"/>
    </source>
</evidence>
<dbReference type="EMBL" id="SPRX01000065">
    <property type="protein sequence ID" value="TIC62624.1"/>
    <property type="molecule type" value="Genomic_DNA"/>
</dbReference>
<comment type="catalytic activity">
    <reaction evidence="9">
        <text>a 5,6-dihydrouridine in mRNA + NADP(+) = a uridine in mRNA + NADPH + H(+)</text>
        <dbReference type="Rhea" id="RHEA:69855"/>
        <dbReference type="Rhea" id="RHEA-COMP:14658"/>
        <dbReference type="Rhea" id="RHEA-COMP:17789"/>
        <dbReference type="ChEBI" id="CHEBI:15378"/>
        <dbReference type="ChEBI" id="CHEBI:57783"/>
        <dbReference type="ChEBI" id="CHEBI:58349"/>
        <dbReference type="ChEBI" id="CHEBI:65315"/>
        <dbReference type="ChEBI" id="CHEBI:74443"/>
    </reaction>
    <physiologicalReaction direction="right-to-left" evidence="9">
        <dbReference type="Rhea" id="RHEA:69857"/>
    </physiologicalReaction>
</comment>
<dbReference type="InterPro" id="IPR052582">
    <property type="entry name" value="tRNA-DUS-like"/>
</dbReference>
<evidence type="ECO:0000256" key="3">
    <source>
        <dbReference type="ARBA" id="ARBA00022643"/>
    </source>
</evidence>
<dbReference type="PROSITE" id="PS01136">
    <property type="entry name" value="UPF0034"/>
    <property type="match status" value="1"/>
</dbReference>
<dbReference type="PANTHER" id="PTHR45936">
    <property type="entry name" value="TRNA-DIHYDROURIDINE(20) SYNTHASE [NAD(P)+]-LIKE"/>
    <property type="match status" value="1"/>
</dbReference>
<protein>
    <submittedName>
        <fullName evidence="13">FMN-linked oxidoreductase</fullName>
    </submittedName>
</protein>
<evidence type="ECO:0000313" key="14">
    <source>
        <dbReference type="EMBL" id="TIC25095.1"/>
    </source>
</evidence>
<dbReference type="EMBL" id="SPRW01000080">
    <property type="protein sequence ID" value="TIC60629.1"/>
    <property type="molecule type" value="Genomic_DNA"/>
</dbReference>
<dbReference type="SUPFAM" id="SSF51735">
    <property type="entry name" value="NAD(P)-binding Rossmann-fold domains"/>
    <property type="match status" value="1"/>
</dbReference>
<dbReference type="GO" id="GO:0017150">
    <property type="term" value="F:tRNA dihydrouridine synthase activity"/>
    <property type="evidence" value="ECO:0007669"/>
    <property type="project" value="InterPro"/>
</dbReference>
<proteinExistence type="predicted"/>
<evidence type="ECO:0000313" key="18">
    <source>
        <dbReference type="Proteomes" id="UP000305362"/>
    </source>
</evidence>
<evidence type="ECO:0000313" key="21">
    <source>
        <dbReference type="Proteomes" id="UP000309601"/>
    </source>
</evidence>
<dbReference type="GO" id="GO:0050660">
    <property type="term" value="F:flavin adenine dinucleotide binding"/>
    <property type="evidence" value="ECO:0007669"/>
    <property type="project" value="InterPro"/>
</dbReference>
<organism evidence="13 20">
    <name type="scientific">Wallemia mellicola</name>
    <dbReference type="NCBI Taxonomy" id="1708541"/>
    <lineage>
        <taxon>Eukaryota</taxon>
        <taxon>Fungi</taxon>
        <taxon>Dikarya</taxon>
        <taxon>Basidiomycota</taxon>
        <taxon>Wallemiomycotina</taxon>
        <taxon>Wallemiomycetes</taxon>
        <taxon>Wallemiales</taxon>
        <taxon>Wallemiaceae</taxon>
        <taxon>Wallemia</taxon>
    </lineage>
</organism>
<dbReference type="Proteomes" id="UP000305362">
    <property type="component" value="Unassembled WGS sequence"/>
</dbReference>
<dbReference type="EMBL" id="SPRV01000056">
    <property type="protein sequence ID" value="TIC59832.1"/>
    <property type="molecule type" value="Genomic_DNA"/>
</dbReference>
<sequence length="643" mass="70445">MEIEHPYKSNYSDLSKGVQNKVVLITGAASGIGRSATIEYLKLGAKVAACDINLSRLQSLAEELSNPTDLLIAKVDVTEYDEQYNFFTAAVEKYGRIDVVCANAGINPSAEFMNPNLPANVKPDLKVVDVNLTSVLYTSHLAVRYFRENTVAKEGEKCLILTGSIASFHALPATGMPYSAGKAAILSLTQSLSLQGQVEGFRCNCINPWFADTNILNKSMRMILKGLPLASVDIVSQAFILATATDATDQAWVIDEHGLWTLPNPAIKSQTLTHSRSPSPNSPEPPKKKTKVENKPFESVDYSNGLHLAPMVRSGTLPTRLVSLEYGAKLVWTPEVIDKAIIGSHRVYNAKTGVIDYIKESENKPVWSTHALERPHVIYQIGSSTPELAVEAAKTIEQDVAGIDLNCGCPKHFSVHAGMGAALLTNPDNLVAILNALCEALPHKSISCKIRMLSTQEETIKLIERICSTPIKAITIHCRTKSMRPSEPAQHDRLVEIREAIEKLRPDVAVVCNGDGTNYKQAQDIMKKTGVNAVMIARGAEANPTCFSKDGPVKIGAYWLQVAHAIENIFPATKFCTGQFTPFAKYGQIKKKDRAQLNQAISQAKSNEQLAEAYQITLTNEKGLDGEMFENMRKVIERRKSVL</sequence>
<evidence type="ECO:0000313" key="17">
    <source>
        <dbReference type="EMBL" id="TIC62624.1"/>
    </source>
</evidence>
<evidence type="ECO:0000313" key="12">
    <source>
        <dbReference type="EMBL" id="TIB74257.1"/>
    </source>
</evidence>
<dbReference type="Proteomes" id="UP000307169">
    <property type="component" value="Unassembled WGS sequence"/>
</dbReference>
<dbReference type="InterPro" id="IPR018517">
    <property type="entry name" value="tRNA_hU_synthase_CS"/>
</dbReference>
<dbReference type="InterPro" id="IPR020904">
    <property type="entry name" value="Sc_DH/Rdtase_CS"/>
</dbReference>
<dbReference type="InterPro" id="IPR002347">
    <property type="entry name" value="SDR_fam"/>
</dbReference>
<reference evidence="18 19" key="1">
    <citation type="submission" date="2019-03" db="EMBL/GenBank/DDBJ databases">
        <title>Sequencing 25 genomes of Wallemia mellicola.</title>
        <authorList>
            <person name="Gostincar C."/>
        </authorList>
    </citation>
    <scope>NUCLEOTIDE SEQUENCE [LARGE SCALE GENOMIC DNA]</scope>
    <source>
        <strain evidence="13 20">EXF-1262</strain>
        <strain evidence="16 21">EXF-1274</strain>
        <strain evidence="15 18">EXF-1277</strain>
        <strain evidence="12 22">EXF-6152</strain>
        <strain evidence="17 23">EXF-757</strain>
        <strain evidence="14 19">EXF-8738</strain>
    </source>
</reference>
<dbReference type="GO" id="GO:0006397">
    <property type="term" value="P:mRNA processing"/>
    <property type="evidence" value="ECO:0007669"/>
    <property type="project" value="UniProtKB-KW"/>
</dbReference>
<dbReference type="GO" id="GO:0005737">
    <property type="term" value="C:cytoplasm"/>
    <property type="evidence" value="ECO:0007669"/>
    <property type="project" value="TreeGrafter"/>
</dbReference>
<evidence type="ECO:0000256" key="2">
    <source>
        <dbReference type="ARBA" id="ARBA00022630"/>
    </source>
</evidence>
<evidence type="ECO:0000313" key="15">
    <source>
        <dbReference type="EMBL" id="TIC59832.1"/>
    </source>
</evidence>
<dbReference type="EMBL" id="SPRC01000077">
    <property type="protein sequence ID" value="TIB74257.1"/>
    <property type="molecule type" value="Genomic_DNA"/>
</dbReference>
<dbReference type="EMBL" id="SPRH01000085">
    <property type="protein sequence ID" value="TIB95674.1"/>
    <property type="molecule type" value="Genomic_DNA"/>
</dbReference>
<dbReference type="InterPro" id="IPR036291">
    <property type="entry name" value="NAD(P)-bd_dom_sf"/>
</dbReference>
<dbReference type="InterPro" id="IPR013785">
    <property type="entry name" value="Aldolase_TIM"/>
</dbReference>
<evidence type="ECO:0000256" key="5">
    <source>
        <dbReference type="ARBA" id="ARBA00022694"/>
    </source>
</evidence>
<keyword evidence="4" id="KW-0507">mRNA processing</keyword>